<evidence type="ECO:0000256" key="3">
    <source>
        <dbReference type="ARBA" id="ARBA00035454"/>
    </source>
</evidence>
<comment type="function">
    <text evidence="5">This protein binds to the 23S rRNA, and is important in its secondary structure. It is located near the subunit interface in the base of the L7/L12 stalk, and near the tRNA binding site of the peptidyltransferase center.</text>
</comment>
<dbReference type="InterPro" id="IPR002358">
    <property type="entry name" value="Ribosomal_uL6_CS"/>
</dbReference>
<dbReference type="AlphaFoldDB" id="A0A0G1I153"/>
<dbReference type="InterPro" id="IPR020040">
    <property type="entry name" value="Ribosomal_uL6_a/b-dom"/>
</dbReference>
<evidence type="ECO:0000313" key="7">
    <source>
        <dbReference type="EMBL" id="KKT52940.1"/>
    </source>
</evidence>
<reference evidence="7 8" key="1">
    <citation type="journal article" date="2015" name="Nature">
        <title>rRNA introns, odd ribosomes, and small enigmatic genomes across a large radiation of phyla.</title>
        <authorList>
            <person name="Brown C.T."/>
            <person name="Hug L.A."/>
            <person name="Thomas B.C."/>
            <person name="Sharon I."/>
            <person name="Castelle C.J."/>
            <person name="Singh A."/>
            <person name="Wilkins M.J."/>
            <person name="Williams K.H."/>
            <person name="Banfield J.F."/>
        </authorList>
    </citation>
    <scope>NUCLEOTIDE SEQUENCE [LARGE SCALE GENOMIC DNA]</scope>
</reference>
<dbReference type="Proteomes" id="UP000034752">
    <property type="component" value="Unassembled WGS sequence"/>
</dbReference>
<evidence type="ECO:0000259" key="6">
    <source>
        <dbReference type="Pfam" id="PF00347"/>
    </source>
</evidence>
<proteinExistence type="inferred from homology"/>
<evidence type="ECO:0000256" key="5">
    <source>
        <dbReference type="RuleBase" id="RU003870"/>
    </source>
</evidence>
<keyword evidence="5" id="KW-0694">RNA-binding</keyword>
<feature type="domain" description="Large ribosomal subunit protein uL6 alpha-beta" evidence="6">
    <location>
        <begin position="5"/>
        <end position="66"/>
    </location>
</feature>
<dbReference type="InterPro" id="IPR036789">
    <property type="entry name" value="Ribosomal_uL6-like_a/b-dom_sf"/>
</dbReference>
<dbReference type="SUPFAM" id="SSF56053">
    <property type="entry name" value="Ribosomal protein L6"/>
    <property type="match status" value="1"/>
</dbReference>
<evidence type="ECO:0000256" key="4">
    <source>
        <dbReference type="RuleBase" id="RU003869"/>
    </source>
</evidence>
<keyword evidence="1 4" id="KW-0689">Ribosomal protein</keyword>
<dbReference type="Gene3D" id="3.90.930.12">
    <property type="entry name" value="Ribosomal protein L6, alpha-beta domain"/>
    <property type="match status" value="1"/>
</dbReference>
<dbReference type="InterPro" id="IPR000702">
    <property type="entry name" value="Ribosomal_uL6-like"/>
</dbReference>
<dbReference type="InterPro" id="IPR019906">
    <property type="entry name" value="Ribosomal_uL6_bac-type"/>
</dbReference>
<dbReference type="PATRIC" id="fig|1620410.3.peg.132"/>
<dbReference type="GO" id="GO:0003735">
    <property type="term" value="F:structural constituent of ribosome"/>
    <property type="evidence" value="ECO:0007669"/>
    <property type="project" value="InterPro"/>
</dbReference>
<dbReference type="GO" id="GO:1990904">
    <property type="term" value="C:ribonucleoprotein complex"/>
    <property type="evidence" value="ECO:0007669"/>
    <property type="project" value="UniProtKB-KW"/>
</dbReference>
<keyword evidence="2 4" id="KW-0687">Ribonucleoprotein</keyword>
<comment type="similarity">
    <text evidence="4">Belongs to the universal ribosomal protein uL6 family.</text>
</comment>
<evidence type="ECO:0000313" key="8">
    <source>
        <dbReference type="Proteomes" id="UP000034752"/>
    </source>
</evidence>
<dbReference type="PROSITE" id="PS00525">
    <property type="entry name" value="RIBOSOMAL_L6_1"/>
    <property type="match status" value="1"/>
</dbReference>
<name>A0A0G1I153_UNCK3</name>
<comment type="caution">
    <text evidence="7">The sequence shown here is derived from an EMBL/GenBank/DDBJ whole genome shotgun (WGS) entry which is preliminary data.</text>
</comment>
<dbReference type="GO" id="GO:0005840">
    <property type="term" value="C:ribosome"/>
    <property type="evidence" value="ECO:0007669"/>
    <property type="project" value="UniProtKB-KW"/>
</dbReference>
<keyword evidence="5" id="KW-0699">rRNA-binding</keyword>
<organism evidence="7 8">
    <name type="scientific">candidate division Kazan bacterium GW2011_GWA1_44_22</name>
    <dbReference type="NCBI Taxonomy" id="1620410"/>
    <lineage>
        <taxon>Bacteria</taxon>
        <taxon>Bacteria division Kazan-3B-28</taxon>
    </lineage>
</organism>
<dbReference type="PRINTS" id="PR00059">
    <property type="entry name" value="RIBOSOMALL6"/>
</dbReference>
<evidence type="ECO:0000256" key="1">
    <source>
        <dbReference type="ARBA" id="ARBA00022980"/>
    </source>
</evidence>
<dbReference type="PANTHER" id="PTHR11655">
    <property type="entry name" value="60S/50S RIBOSOMAL PROTEIN L6/L9"/>
    <property type="match status" value="1"/>
</dbReference>
<evidence type="ECO:0000256" key="2">
    <source>
        <dbReference type="ARBA" id="ARBA00023274"/>
    </source>
</evidence>
<accession>A0A0G1I153</accession>
<dbReference type="GO" id="GO:0002181">
    <property type="term" value="P:cytoplasmic translation"/>
    <property type="evidence" value="ECO:0007669"/>
    <property type="project" value="TreeGrafter"/>
</dbReference>
<dbReference type="Pfam" id="PF00347">
    <property type="entry name" value="Ribosomal_L6"/>
    <property type="match status" value="1"/>
</dbReference>
<dbReference type="GO" id="GO:0019843">
    <property type="term" value="F:rRNA binding"/>
    <property type="evidence" value="ECO:0007669"/>
    <property type="project" value="UniProtKB-KW"/>
</dbReference>
<dbReference type="PANTHER" id="PTHR11655:SF14">
    <property type="entry name" value="LARGE RIBOSOMAL SUBUNIT PROTEIN UL6M"/>
    <property type="match status" value="1"/>
</dbReference>
<dbReference type="EMBL" id="LCIJ01000005">
    <property type="protein sequence ID" value="KKT52940.1"/>
    <property type="molecule type" value="Genomic_DNA"/>
</dbReference>
<sequence length="84" mass="9242">MHAAEIWLFVGLSHTVKLPIIPGTEIKVTKNEVTVTGIDKEKVGEMAAQIRAIKKPEPYKGKGIKYRGEVIRRKQGKAVKSSAS</sequence>
<gene>
    <name evidence="7" type="ORF">VE96_C0005G0029</name>
</gene>
<protein>
    <recommendedName>
        <fullName evidence="3 5">50S ribosomal protein L6</fullName>
    </recommendedName>
</protein>